<evidence type="ECO:0000259" key="3">
    <source>
        <dbReference type="PROSITE" id="PS50885"/>
    </source>
</evidence>
<dbReference type="PROSITE" id="PS51832">
    <property type="entry name" value="HD_GYP"/>
    <property type="match status" value="1"/>
</dbReference>
<dbReference type="Gene3D" id="3.30.450.40">
    <property type="match status" value="1"/>
</dbReference>
<dbReference type="RefSeq" id="WP_320420707.1">
    <property type="nucleotide sequence ID" value="NZ_JAXCLA010000001.1"/>
</dbReference>
<dbReference type="InterPro" id="IPR029016">
    <property type="entry name" value="GAF-like_dom_sf"/>
</dbReference>
<keyword evidence="6" id="KW-1185">Reference proteome</keyword>
<dbReference type="InterPro" id="IPR003660">
    <property type="entry name" value="HAMP_dom"/>
</dbReference>
<dbReference type="PROSITE" id="PS50885">
    <property type="entry name" value="HAMP"/>
    <property type="match status" value="1"/>
</dbReference>
<accession>A0ABU5D9E1</accession>
<gene>
    <name evidence="5" type="ORF">SNE35_00190</name>
</gene>
<feature type="transmembrane region" description="Helical" evidence="2">
    <location>
        <begin position="12"/>
        <end position="33"/>
    </location>
</feature>
<dbReference type="PANTHER" id="PTHR43155:SF2">
    <property type="entry name" value="CYCLIC DI-GMP PHOSPHODIESTERASE PA4108"/>
    <property type="match status" value="1"/>
</dbReference>
<dbReference type="SMART" id="SM00065">
    <property type="entry name" value="GAF"/>
    <property type="match status" value="1"/>
</dbReference>
<evidence type="ECO:0000259" key="4">
    <source>
        <dbReference type="PROSITE" id="PS51832"/>
    </source>
</evidence>
<protein>
    <submittedName>
        <fullName evidence="5">HD domain-containing phosphohydrolase</fullName>
    </submittedName>
</protein>
<comment type="caution">
    <text evidence="5">The sequence shown here is derived from an EMBL/GenBank/DDBJ whole genome shotgun (WGS) entry which is preliminary data.</text>
</comment>
<proteinExistence type="predicted"/>
<sequence>MKTPNFQPRSIYVTLSVIMIGLVVLLYAALATYQLQVNKRRMLAQAADTFERVGREVLGSIEGELRPARTTTQLLARTPLLADGEPAQRLAELPLLAGALQANPSLAAVYGGTAEGSFLLLRRLDNDETRRQVQAPAAAAYLLQSVDRRGRDEVLGRYRFYAADLSLLQTDERADYDFDPRVRPWFELALERHDGGVVQTAPYLFFTTNDVGLTLAAAQGRAVAAVDVSLRALSETLARQRITPSSELMIVDAHGAVLASSHPRPAGNARRLPTVEELGVPVLQQLWNAVRQSPAAALAPIIEVEDREWVVRMEALPDAAAPGGSTGLRLAIAAPRDELQADALRSRRVSLAITIGILLLMLPLVHWAANLVSKPLKQLSQEAETIRRFDFSGPDPARSVIWEVDQLAMSMTHMKQSLQRFLEISSALSAERHFPTLLDRILEETITASQATGGALHLLSPDGTLLEPAALRLRDAVGDIGLLQAWRVDDANDASAAVRALHSEQTVEVDLDWNNPQHMAVYGNVFDRLQTSHFHLLALPLKNRRNELVGTLSLSFESPGGRRGKLAPARVAFVEALSGTAAVAIDNQQLLRAQKDLLESFIRLVAGAIDAKSPYTGSHCQRVPELTKMLARAACDAKTGPFADFQLDEDQWEALHIASWLHDCGKVTTPEFVVDKATKLETIYDRIHEIRTRFEVLKRDATIARYEQALDPATIERARQDLAPVHARLDDDFAFVAGCNVGSEFMAPEKVERLREIGARRWLRTLDRRLGVSHQERRRMDAAPDSPLPAEETLLSDRPEHVLERPRGELPPSHGGFTVRQPEHLYDRGELYNLSIERGTLTEEERYKINDHIVQTIRMLEELPFPRHLRRVPEIAGGHHERMDGKGYPRGLTAEQMSIEARMMAIADVFEALTADDRPYKNGKTLSEAVAIMVRMSEGGHIDPALFDLFLRSGVYLDYAKRFMRPEQMDEVSLAPSPA</sequence>
<evidence type="ECO:0000256" key="2">
    <source>
        <dbReference type="SAM" id="Phobius"/>
    </source>
</evidence>
<dbReference type="Gene3D" id="3.30.450.20">
    <property type="entry name" value="PAS domain"/>
    <property type="match status" value="2"/>
</dbReference>
<dbReference type="Gene3D" id="6.10.340.10">
    <property type="match status" value="1"/>
</dbReference>
<dbReference type="Proteomes" id="UP001285263">
    <property type="component" value="Unassembled WGS sequence"/>
</dbReference>
<evidence type="ECO:0000256" key="1">
    <source>
        <dbReference type="SAM" id="MobiDB-lite"/>
    </source>
</evidence>
<dbReference type="SUPFAM" id="SSF109604">
    <property type="entry name" value="HD-domain/PDEase-like"/>
    <property type="match status" value="2"/>
</dbReference>
<dbReference type="InterPro" id="IPR037522">
    <property type="entry name" value="HD_GYP_dom"/>
</dbReference>
<dbReference type="Gene3D" id="1.10.3210.10">
    <property type="entry name" value="Hypothetical protein af1432"/>
    <property type="match status" value="2"/>
</dbReference>
<dbReference type="SUPFAM" id="SSF55781">
    <property type="entry name" value="GAF domain-like"/>
    <property type="match status" value="1"/>
</dbReference>
<keyword evidence="2" id="KW-0812">Transmembrane</keyword>
<feature type="domain" description="HD-GYP" evidence="4">
    <location>
        <begin position="751"/>
        <end position="966"/>
    </location>
</feature>
<keyword evidence="2" id="KW-0472">Membrane</keyword>
<organism evidence="5 6">
    <name type="scientific">Roseateles agri</name>
    <dbReference type="NCBI Taxonomy" id="3098619"/>
    <lineage>
        <taxon>Bacteria</taxon>
        <taxon>Pseudomonadati</taxon>
        <taxon>Pseudomonadota</taxon>
        <taxon>Betaproteobacteria</taxon>
        <taxon>Burkholderiales</taxon>
        <taxon>Sphaerotilaceae</taxon>
        <taxon>Roseateles</taxon>
    </lineage>
</organism>
<evidence type="ECO:0000313" key="6">
    <source>
        <dbReference type="Proteomes" id="UP001285263"/>
    </source>
</evidence>
<dbReference type="PANTHER" id="PTHR43155">
    <property type="entry name" value="CYCLIC DI-GMP PHOSPHODIESTERASE PA4108-RELATED"/>
    <property type="match status" value="1"/>
</dbReference>
<dbReference type="InterPro" id="IPR003018">
    <property type="entry name" value="GAF"/>
</dbReference>
<dbReference type="InterPro" id="IPR003607">
    <property type="entry name" value="HD/PDEase_dom"/>
</dbReference>
<feature type="domain" description="HAMP" evidence="3">
    <location>
        <begin position="370"/>
        <end position="423"/>
    </location>
</feature>
<dbReference type="Pfam" id="PF01590">
    <property type="entry name" value="GAF"/>
    <property type="match status" value="1"/>
</dbReference>
<dbReference type="EMBL" id="JAXCLA010000001">
    <property type="protein sequence ID" value="MDY0742898.1"/>
    <property type="molecule type" value="Genomic_DNA"/>
</dbReference>
<feature type="transmembrane region" description="Helical" evidence="2">
    <location>
        <begin position="349"/>
        <end position="369"/>
    </location>
</feature>
<keyword evidence="2" id="KW-1133">Transmembrane helix</keyword>
<dbReference type="CDD" id="cd00077">
    <property type="entry name" value="HDc"/>
    <property type="match status" value="1"/>
</dbReference>
<dbReference type="SMART" id="SM00471">
    <property type="entry name" value="HDc"/>
    <property type="match status" value="1"/>
</dbReference>
<name>A0ABU5D9E1_9BURK</name>
<reference evidence="5 6" key="1">
    <citation type="submission" date="2023-11" db="EMBL/GenBank/DDBJ databases">
        <title>Paucibacter sp. nov., isolated from fresh soil in Korea.</title>
        <authorList>
            <person name="Le N.T.T."/>
        </authorList>
    </citation>
    <scope>NUCLEOTIDE SEQUENCE [LARGE SCALE GENOMIC DNA]</scope>
    <source>
        <strain evidence="5 6">R3-3</strain>
    </source>
</reference>
<dbReference type="Pfam" id="PF13487">
    <property type="entry name" value="HD_5"/>
    <property type="match status" value="1"/>
</dbReference>
<feature type="region of interest" description="Disordered" evidence="1">
    <location>
        <begin position="774"/>
        <end position="799"/>
    </location>
</feature>
<evidence type="ECO:0000313" key="5">
    <source>
        <dbReference type="EMBL" id="MDY0742898.1"/>
    </source>
</evidence>